<dbReference type="Gene3D" id="3.80.10.10">
    <property type="entry name" value="Ribonuclease Inhibitor"/>
    <property type="match status" value="1"/>
</dbReference>
<dbReference type="Proteomes" id="UP000178129">
    <property type="component" value="Unassembled WGS sequence"/>
</dbReference>
<dbReference type="InParanoid" id="A0A1E1JSR9"/>
<proteinExistence type="predicted"/>
<dbReference type="InterPro" id="IPR032675">
    <property type="entry name" value="LRR_dom_sf"/>
</dbReference>
<accession>A0A1E1JSR9</accession>
<organism evidence="2 3">
    <name type="scientific">Rhynchosporium graminicola</name>
    <dbReference type="NCBI Taxonomy" id="2792576"/>
    <lineage>
        <taxon>Eukaryota</taxon>
        <taxon>Fungi</taxon>
        <taxon>Dikarya</taxon>
        <taxon>Ascomycota</taxon>
        <taxon>Pezizomycotina</taxon>
        <taxon>Leotiomycetes</taxon>
        <taxon>Helotiales</taxon>
        <taxon>Ploettnerulaceae</taxon>
        <taxon>Rhynchosporium</taxon>
    </lineage>
</organism>
<comment type="caution">
    <text evidence="2">The sequence shown here is derived from an EMBL/GenBank/DDBJ whole genome shotgun (WGS) entry which is preliminary data.</text>
</comment>
<evidence type="ECO:0000313" key="2">
    <source>
        <dbReference type="EMBL" id="CZS88906.1"/>
    </source>
</evidence>
<keyword evidence="3" id="KW-1185">Reference proteome</keyword>
<evidence type="ECO:0000313" key="3">
    <source>
        <dbReference type="Proteomes" id="UP000178129"/>
    </source>
</evidence>
<dbReference type="AlphaFoldDB" id="A0A1E1JSR9"/>
<evidence type="ECO:0000256" key="1">
    <source>
        <dbReference type="SAM" id="MobiDB-lite"/>
    </source>
</evidence>
<dbReference type="EMBL" id="FJUW01000002">
    <property type="protein sequence ID" value="CZS88906.1"/>
    <property type="molecule type" value="Genomic_DNA"/>
</dbReference>
<dbReference type="SUPFAM" id="SSF52047">
    <property type="entry name" value="RNI-like"/>
    <property type="match status" value="1"/>
</dbReference>
<reference evidence="3" key="1">
    <citation type="submission" date="2016-03" db="EMBL/GenBank/DDBJ databases">
        <authorList>
            <person name="Ploux O."/>
        </authorList>
    </citation>
    <scope>NUCLEOTIDE SEQUENCE [LARGE SCALE GENOMIC DNA]</scope>
    <source>
        <strain evidence="3">UK7</strain>
    </source>
</reference>
<feature type="compositionally biased region" description="Polar residues" evidence="1">
    <location>
        <begin position="416"/>
        <end position="428"/>
    </location>
</feature>
<name>A0A1E1JSR9_9HELO</name>
<protein>
    <submittedName>
        <fullName evidence="2">Uncharacterized protein</fullName>
    </submittedName>
</protein>
<sequence>MSSLQSLLSSAPISTEHLPPNAGILMLPKKTCVARSRVLPTPGQARHRAHSRFQKDLSKETHNSLCIRPAKKTKYHAFADPKPKSEALLTVILSCGRQSELVSCGRRFPPLKKLKLFVYKWVTSVEDFSPMWDFSDFRCLSMMSSNFCKLMSSVPIDSLTELRTFYLNATFYDFFDAHDADDEDCRTATAQKFLVSLLESCKHLESLKIESNQWQEILPVSSIAKLGTRLRKLRLRSDRSEASLVPKQFLLDTPDLCPDIFDLDLELDVASPSVSYPHVIVSFSDTFSLLVVLQLYGYLSVLTRSKSLSDINPWLQGSTTIDDEVGKQSTNPNYDGAASMMRFLHTHKCGKPFYMVRTRLFGAKQPANWRPTPEYIETHGGEEWSSRRDFKSRINVRDAYEQWGDERVGELAEGHTGTSEVGETNNAE</sequence>
<gene>
    <name evidence="2" type="ORF">RCO7_04580</name>
</gene>
<feature type="region of interest" description="Disordered" evidence="1">
    <location>
        <begin position="406"/>
        <end position="428"/>
    </location>
</feature>